<comment type="catalytic activity">
    <reaction evidence="8">
        <text>L-seryl-[protein] + ATP = O-phospho-L-seryl-[protein] + ADP + H(+)</text>
        <dbReference type="Rhea" id="RHEA:17989"/>
        <dbReference type="Rhea" id="RHEA-COMP:9863"/>
        <dbReference type="Rhea" id="RHEA-COMP:11604"/>
        <dbReference type="ChEBI" id="CHEBI:15378"/>
        <dbReference type="ChEBI" id="CHEBI:29999"/>
        <dbReference type="ChEBI" id="CHEBI:30616"/>
        <dbReference type="ChEBI" id="CHEBI:83421"/>
        <dbReference type="ChEBI" id="CHEBI:456216"/>
        <dbReference type="EC" id="2.7.11.1"/>
    </reaction>
</comment>
<dbReference type="FunFam" id="1.10.510.10:FF:001586">
    <property type="entry name" value="Aurora kinase B"/>
    <property type="match status" value="1"/>
</dbReference>
<gene>
    <name evidence="9" type="ORF">POPTR_018G060100v4</name>
</gene>
<proteinExistence type="inferred from homology"/>
<evidence type="ECO:0000256" key="5">
    <source>
        <dbReference type="ARBA" id="ARBA00022840"/>
    </source>
</evidence>
<dbReference type="InterPro" id="IPR011009">
    <property type="entry name" value="Kinase-like_dom_sf"/>
</dbReference>
<dbReference type="SMART" id="SM00220">
    <property type="entry name" value="S_TKc"/>
    <property type="match status" value="1"/>
</dbReference>
<evidence type="ECO:0000256" key="2">
    <source>
        <dbReference type="ARBA" id="ARBA00022679"/>
    </source>
</evidence>
<evidence type="ECO:0000256" key="6">
    <source>
        <dbReference type="PIRSR" id="PIRSR630616-2"/>
    </source>
</evidence>
<dbReference type="eggNOG" id="KOG0580">
    <property type="taxonomic scope" value="Eukaryota"/>
</dbReference>
<dbReference type="InterPro" id="IPR017441">
    <property type="entry name" value="Protein_kinase_ATP_BS"/>
</dbReference>
<dbReference type="OrthoDB" id="377346at2759"/>
<keyword evidence="4 8" id="KW-0418">Kinase</keyword>
<keyword evidence="2 8" id="KW-0808">Transferase</keyword>
<evidence type="ECO:0000256" key="7">
    <source>
        <dbReference type="RuleBase" id="RU000304"/>
    </source>
</evidence>
<evidence type="ECO:0000256" key="4">
    <source>
        <dbReference type="ARBA" id="ARBA00022777"/>
    </source>
</evidence>
<dbReference type="HOGENOM" id="CLU_000288_63_0_1"/>
<evidence type="ECO:0000256" key="8">
    <source>
        <dbReference type="RuleBase" id="RU367134"/>
    </source>
</evidence>
<dbReference type="KEGG" id="pop:7463732"/>
<evidence type="ECO:0000313" key="9">
    <source>
        <dbReference type="EMBL" id="PNS92864.2"/>
    </source>
</evidence>
<dbReference type="InterPro" id="IPR008271">
    <property type="entry name" value="Ser/Thr_kinase_AS"/>
</dbReference>
<keyword evidence="10" id="KW-1185">Reference proteome</keyword>
<dbReference type="InterPro" id="IPR030616">
    <property type="entry name" value="Aur-like"/>
</dbReference>
<dbReference type="Gene3D" id="1.10.510.10">
    <property type="entry name" value="Transferase(Phosphotransferase) domain 1"/>
    <property type="match status" value="1"/>
</dbReference>
<name>B9INH4_POPTR</name>
<dbReference type="EMBL" id="CM009307">
    <property type="protein sequence ID" value="PNS92864.2"/>
    <property type="molecule type" value="Genomic_DNA"/>
</dbReference>
<evidence type="ECO:0000256" key="1">
    <source>
        <dbReference type="ARBA" id="ARBA00022527"/>
    </source>
</evidence>
<dbReference type="SUPFAM" id="SSF56112">
    <property type="entry name" value="Protein kinase-like (PK-like)"/>
    <property type="match status" value="1"/>
</dbReference>
<dbReference type="GO" id="GO:0004674">
    <property type="term" value="F:protein serine/threonine kinase activity"/>
    <property type="evidence" value="ECO:0007669"/>
    <property type="project" value="UniProtKB-KW"/>
</dbReference>
<sequence>MMKVKVNTISGSIDLIESSRRANITLPNRTRFIINNALFSTKSRRNLLSFKDIRLHGYHIEIANDNDIEYLYILSNVSTEKQILKKLLVLSSGLHYTSISTIEVNAIMN</sequence>
<dbReference type="STRING" id="3694.B9INH4"/>
<comment type="similarity">
    <text evidence="8">Belongs to the protein kinase superfamily. Ser/Thr protein kinase family. Aurora subfamily.</text>
</comment>
<organism evidence="9 10">
    <name type="scientific">Populus trichocarpa</name>
    <name type="common">Western balsam poplar</name>
    <name type="synonym">Populus balsamifera subsp. trichocarpa</name>
    <dbReference type="NCBI Taxonomy" id="3694"/>
    <lineage>
        <taxon>Eukaryota</taxon>
        <taxon>Viridiplantae</taxon>
        <taxon>Streptophyta</taxon>
        <taxon>Embryophyta</taxon>
        <taxon>Tracheophyta</taxon>
        <taxon>Spermatophyta</taxon>
        <taxon>Magnoliopsida</taxon>
        <taxon>eudicotyledons</taxon>
        <taxon>Gunneridae</taxon>
        <taxon>Pentapetalae</taxon>
        <taxon>rosids</taxon>
        <taxon>fabids</taxon>
        <taxon>Malpighiales</taxon>
        <taxon>Salicaceae</taxon>
        <taxon>Saliceae</taxon>
        <taxon>Populus</taxon>
    </lineage>
</organism>
<comment type="caution">
    <text evidence="9">The sequence shown here is derived from an EMBL/GenBank/DDBJ whole genome shotgun (WGS) entry which is preliminary data.</text>
</comment>
<dbReference type="PANTHER" id="PTHR24350">
    <property type="entry name" value="SERINE/THREONINE-PROTEIN KINASE IAL-RELATED"/>
    <property type="match status" value="1"/>
</dbReference>
<dbReference type="PROSITE" id="PS50011">
    <property type="entry name" value="PROTEIN_KINASE_DOM"/>
    <property type="match status" value="1"/>
</dbReference>
<dbReference type="EC" id="2.7.11.1" evidence="8"/>
<dbReference type="GO" id="GO:0005524">
    <property type="term" value="F:ATP binding"/>
    <property type="evidence" value="ECO:0007669"/>
    <property type="project" value="UniProtKB-UniRule"/>
</dbReference>
<keyword evidence="3 6" id="KW-0547">Nucleotide-binding</keyword>
<dbReference type="AlphaFoldDB" id="B9INH4"/>
<dbReference type="FunFam" id="3.30.200.20:FF:000042">
    <property type="entry name" value="Aurora kinase A"/>
    <property type="match status" value="1"/>
</dbReference>
<protein>
    <recommendedName>
        <fullName evidence="8">Aurora kinase</fullName>
        <ecNumber evidence="8">2.7.11.1</ecNumber>
    </recommendedName>
</protein>
<accession>B9INH4</accession>
<dbReference type="PROSITE" id="PS00108">
    <property type="entry name" value="PROTEIN_KINASE_ST"/>
    <property type="match status" value="1"/>
</dbReference>
<evidence type="ECO:0000313" key="10">
    <source>
        <dbReference type="Proteomes" id="UP000006729"/>
    </source>
</evidence>
<keyword evidence="1 7" id="KW-0723">Serine/threonine-protein kinase</keyword>
<dbReference type="InterPro" id="IPR000719">
    <property type="entry name" value="Prot_kinase_dom"/>
</dbReference>
<reference evidence="9 10" key="1">
    <citation type="journal article" date="2006" name="Science">
        <title>The genome of black cottonwood, Populus trichocarpa (Torr. &amp; Gray).</title>
        <authorList>
            <person name="Tuskan G.A."/>
            <person name="Difazio S."/>
            <person name="Jansson S."/>
            <person name="Bohlmann J."/>
            <person name="Grigoriev I."/>
            <person name="Hellsten U."/>
            <person name="Putnam N."/>
            <person name="Ralph S."/>
            <person name="Rombauts S."/>
            <person name="Salamov A."/>
            <person name="Schein J."/>
            <person name="Sterck L."/>
            <person name="Aerts A."/>
            <person name="Bhalerao R.R."/>
            <person name="Bhalerao R.P."/>
            <person name="Blaudez D."/>
            <person name="Boerjan W."/>
            <person name="Brun A."/>
            <person name="Brunner A."/>
            <person name="Busov V."/>
            <person name="Campbell M."/>
            <person name="Carlson J."/>
            <person name="Chalot M."/>
            <person name="Chapman J."/>
            <person name="Chen G.L."/>
            <person name="Cooper D."/>
            <person name="Coutinho P.M."/>
            <person name="Couturier J."/>
            <person name="Covert S."/>
            <person name="Cronk Q."/>
            <person name="Cunningham R."/>
            <person name="Davis J."/>
            <person name="Degroeve S."/>
            <person name="Dejardin A."/>
            <person name="Depamphilis C."/>
            <person name="Detter J."/>
            <person name="Dirks B."/>
            <person name="Dubchak I."/>
            <person name="Duplessis S."/>
            <person name="Ehlting J."/>
            <person name="Ellis B."/>
            <person name="Gendler K."/>
            <person name="Goodstein D."/>
            <person name="Gribskov M."/>
            <person name="Grimwood J."/>
            <person name="Groover A."/>
            <person name="Gunter L."/>
            <person name="Hamberger B."/>
            <person name="Heinze B."/>
            <person name="Helariutta Y."/>
            <person name="Henrissat B."/>
            <person name="Holligan D."/>
            <person name="Holt R."/>
            <person name="Huang W."/>
            <person name="Islam-Faridi N."/>
            <person name="Jones S."/>
            <person name="Jones-Rhoades M."/>
            <person name="Jorgensen R."/>
            <person name="Joshi C."/>
            <person name="Kangasjarvi J."/>
            <person name="Karlsson J."/>
            <person name="Kelleher C."/>
            <person name="Kirkpatrick R."/>
            <person name="Kirst M."/>
            <person name="Kohler A."/>
            <person name="Kalluri U."/>
            <person name="Larimer F."/>
            <person name="Leebens-Mack J."/>
            <person name="Leple J.C."/>
            <person name="Locascio P."/>
            <person name="Lou Y."/>
            <person name="Lucas S."/>
            <person name="Martin F."/>
            <person name="Montanini B."/>
            <person name="Napoli C."/>
            <person name="Nelson D.R."/>
            <person name="Nelson C."/>
            <person name="Nieminen K."/>
            <person name="Nilsson O."/>
            <person name="Pereda V."/>
            <person name="Peter G."/>
            <person name="Philippe R."/>
            <person name="Pilate G."/>
            <person name="Poliakov A."/>
            <person name="Razumovskaya J."/>
            <person name="Richardson P."/>
            <person name="Rinaldi C."/>
            <person name="Ritland K."/>
            <person name="Rouze P."/>
            <person name="Ryaboy D."/>
            <person name="Schmutz J."/>
            <person name="Schrader J."/>
            <person name="Segerman B."/>
            <person name="Shin H."/>
            <person name="Siddiqui A."/>
            <person name="Sterky F."/>
            <person name="Terry A."/>
            <person name="Tsai C.J."/>
            <person name="Uberbacher E."/>
            <person name="Unneberg P."/>
            <person name="Vahala J."/>
            <person name="Wall K."/>
            <person name="Wessler S."/>
            <person name="Yang G."/>
            <person name="Yin T."/>
            <person name="Douglas C."/>
            <person name="Marra M."/>
            <person name="Sandberg G."/>
            <person name="Van de Peer Y."/>
            <person name="Rokhsar D."/>
        </authorList>
    </citation>
    <scope>NUCLEOTIDE SEQUENCE [LARGE SCALE GENOMIC DNA]</scope>
    <source>
        <strain evidence="10">cv. Nisqually</strain>
    </source>
</reference>
<comment type="catalytic activity">
    <reaction evidence="8">
        <text>L-threonyl-[protein] + ATP = O-phospho-L-threonyl-[protein] + ADP + H(+)</text>
        <dbReference type="Rhea" id="RHEA:46608"/>
        <dbReference type="Rhea" id="RHEA-COMP:11060"/>
        <dbReference type="Rhea" id="RHEA-COMP:11605"/>
        <dbReference type="ChEBI" id="CHEBI:15378"/>
        <dbReference type="ChEBI" id="CHEBI:30013"/>
        <dbReference type="ChEBI" id="CHEBI:30616"/>
        <dbReference type="ChEBI" id="CHEBI:61977"/>
        <dbReference type="ChEBI" id="CHEBI:456216"/>
        <dbReference type="EC" id="2.7.11.1"/>
    </reaction>
</comment>
<dbReference type="CDD" id="cd14007">
    <property type="entry name" value="STKc_Aurora"/>
    <property type="match status" value="1"/>
</dbReference>
<dbReference type="InParanoid" id="B9INH4"/>
<keyword evidence="5 6" id="KW-0067">ATP-binding</keyword>
<evidence type="ECO:0000256" key="3">
    <source>
        <dbReference type="ARBA" id="ARBA00022741"/>
    </source>
</evidence>
<dbReference type="Proteomes" id="UP000006729">
    <property type="component" value="Chromosome 18"/>
</dbReference>
<dbReference type="PROSITE" id="PS00107">
    <property type="entry name" value="PROTEIN_KINASE_ATP"/>
    <property type="match status" value="1"/>
</dbReference>
<dbReference type="Gene3D" id="3.30.200.20">
    <property type="entry name" value="Phosphorylase Kinase, domain 1"/>
    <property type="match status" value="1"/>
</dbReference>
<dbReference type="Pfam" id="PF00069">
    <property type="entry name" value="Pkinase"/>
    <property type="match status" value="1"/>
</dbReference>